<protein>
    <submittedName>
        <fullName evidence="1">Putative methyltransferase</fullName>
    </submittedName>
</protein>
<reference evidence="2" key="1">
    <citation type="journal article" date="2020" name="MBio">
        <title>Horizontal gene transfer to a defensive symbiont with a reduced genome amongst a multipartite beetle microbiome.</title>
        <authorList>
            <person name="Waterworth S.C."/>
            <person name="Florez L.V."/>
            <person name="Rees E.R."/>
            <person name="Hertweck C."/>
            <person name="Kaltenpoth M."/>
            <person name="Kwan J.C."/>
        </authorList>
    </citation>
    <scope>NUCLEOTIDE SEQUENCE [LARGE SCALE GENOMIC DNA]</scope>
</reference>
<name>A0A833US54_ACIBZ</name>
<evidence type="ECO:0000313" key="2">
    <source>
        <dbReference type="Proteomes" id="UP000490535"/>
    </source>
</evidence>
<dbReference type="AlphaFoldDB" id="A0A833US54"/>
<comment type="caution">
    <text evidence="1">The sequence shown here is derived from an EMBL/GenBank/DDBJ whole genome shotgun (WGS) entry which is preliminary data.</text>
</comment>
<organism evidence="1 2">
    <name type="scientific">Acinetobacter bereziniae</name>
    <name type="common">Acinetobacter genomosp. 10</name>
    <dbReference type="NCBI Taxonomy" id="106648"/>
    <lineage>
        <taxon>Bacteria</taxon>
        <taxon>Pseudomonadati</taxon>
        <taxon>Pseudomonadota</taxon>
        <taxon>Gammaproteobacteria</taxon>
        <taxon>Moraxellales</taxon>
        <taxon>Moraxellaceae</taxon>
        <taxon>Acinetobacter</taxon>
    </lineage>
</organism>
<dbReference type="Proteomes" id="UP000490535">
    <property type="component" value="Unassembled WGS sequence"/>
</dbReference>
<gene>
    <name evidence="1" type="ORF">GAK29_03942</name>
</gene>
<dbReference type="EMBL" id="WNDP01000145">
    <property type="protein sequence ID" value="KAF1019353.1"/>
    <property type="molecule type" value="Genomic_DNA"/>
</dbReference>
<accession>A0A833US54</accession>
<keyword evidence="1" id="KW-0489">Methyltransferase</keyword>
<evidence type="ECO:0000313" key="1">
    <source>
        <dbReference type="EMBL" id="KAF1019353.1"/>
    </source>
</evidence>
<proteinExistence type="predicted"/>
<sequence length="94" mass="10744">MNEIHHILKSDGHLGLVWNQRDENIAWVKALADLLATIEGDTPRYHSGQWKQVFENQLLFQLETAKVFSQQHTGTVENVVSKRLLSNQLYCGNA</sequence>
<keyword evidence="1" id="KW-0808">Transferase</keyword>
<dbReference type="GO" id="GO:0032259">
    <property type="term" value="P:methylation"/>
    <property type="evidence" value="ECO:0007669"/>
    <property type="project" value="UniProtKB-KW"/>
</dbReference>
<dbReference type="GO" id="GO:0008168">
    <property type="term" value="F:methyltransferase activity"/>
    <property type="evidence" value="ECO:0007669"/>
    <property type="project" value="UniProtKB-KW"/>
</dbReference>